<reference evidence="3" key="1">
    <citation type="submission" date="2017-04" db="EMBL/GenBank/DDBJ databases">
        <title>Function of individual gut microbiota members based on whole genome sequencing of pure cultures obtained from chicken caecum.</title>
        <authorList>
            <person name="Medvecky M."/>
            <person name="Cejkova D."/>
            <person name="Polansky O."/>
            <person name="Karasova D."/>
            <person name="Kubasova T."/>
            <person name="Cizek A."/>
            <person name="Rychlik I."/>
        </authorList>
    </citation>
    <scope>NUCLEOTIDE SEQUENCE [LARGE SCALE GENOMIC DNA]</scope>
    <source>
        <strain evidence="3">An70</strain>
    </source>
</reference>
<dbReference type="Pfam" id="PF02579">
    <property type="entry name" value="Nitro_FeMo-Co"/>
    <property type="match status" value="1"/>
</dbReference>
<protein>
    <submittedName>
        <fullName evidence="2">Dinitrogenase iron-molybdenum cofactor biosynthesis protein</fullName>
    </submittedName>
</protein>
<dbReference type="Proteomes" id="UP000196560">
    <property type="component" value="Unassembled WGS sequence"/>
</dbReference>
<dbReference type="AlphaFoldDB" id="A0A1Y3U5L2"/>
<evidence type="ECO:0000259" key="1">
    <source>
        <dbReference type="Pfam" id="PF02579"/>
    </source>
</evidence>
<gene>
    <name evidence="2" type="ORF">B5G21_01875</name>
</gene>
<evidence type="ECO:0000313" key="2">
    <source>
        <dbReference type="EMBL" id="OUN44053.1"/>
    </source>
</evidence>
<dbReference type="SUPFAM" id="SSF53146">
    <property type="entry name" value="Nitrogenase accessory factor-like"/>
    <property type="match status" value="1"/>
</dbReference>
<dbReference type="CDD" id="cd00851">
    <property type="entry name" value="MTH1175"/>
    <property type="match status" value="1"/>
</dbReference>
<dbReference type="Gene3D" id="3.30.420.130">
    <property type="entry name" value="Dinitrogenase iron-molybdenum cofactor biosynthesis domain"/>
    <property type="match status" value="1"/>
</dbReference>
<dbReference type="RefSeq" id="WP_087185810.1">
    <property type="nucleotide sequence ID" value="NZ_NFHO01000002.1"/>
</dbReference>
<comment type="caution">
    <text evidence="2">The sequence shown here is derived from an EMBL/GenBank/DDBJ whole genome shotgun (WGS) entry which is preliminary data.</text>
</comment>
<dbReference type="InterPro" id="IPR036105">
    <property type="entry name" value="DiNase_FeMo-co_biosyn_sf"/>
</dbReference>
<dbReference type="EMBL" id="NFHO01000002">
    <property type="protein sequence ID" value="OUN44053.1"/>
    <property type="molecule type" value="Genomic_DNA"/>
</dbReference>
<accession>A0A1Y3U5L2</accession>
<evidence type="ECO:0000313" key="3">
    <source>
        <dbReference type="Proteomes" id="UP000196560"/>
    </source>
</evidence>
<name>A0A1Y3U5L2_9ACTN</name>
<dbReference type="InterPro" id="IPR051840">
    <property type="entry name" value="NifX/NifY_domain"/>
</dbReference>
<dbReference type="PANTHER" id="PTHR33937:SF2">
    <property type="entry name" value="DINITROGENASE IRON-MOLYBDENUM COFACTOR BIOSYNTHESIS DOMAIN-CONTAINING PROTEIN"/>
    <property type="match status" value="1"/>
</dbReference>
<proteinExistence type="predicted"/>
<sequence>MKIAIPTMGAGGLECERSGHFGHCDCFTVVTVEDGAITVTEVIDNPPHEEGGCMRPVSLLAEHGVDAIVAAGMGMRPMMGFAQAGITVYFESETPNVGEVANMAAAGTLSVMGEEHACHH</sequence>
<dbReference type="InterPro" id="IPR003731">
    <property type="entry name" value="Di-Nase_FeMo-co_biosynth"/>
</dbReference>
<keyword evidence="3" id="KW-1185">Reference proteome</keyword>
<feature type="domain" description="Dinitrogenase iron-molybdenum cofactor biosynthesis" evidence="1">
    <location>
        <begin position="18"/>
        <end position="103"/>
    </location>
</feature>
<dbReference type="PANTHER" id="PTHR33937">
    <property type="entry name" value="IRON-MOLYBDENUM PROTEIN-RELATED-RELATED"/>
    <property type="match status" value="1"/>
</dbReference>
<dbReference type="InterPro" id="IPR033913">
    <property type="entry name" value="MTH1175_dom"/>
</dbReference>
<organism evidence="2 3">
    <name type="scientific">Enorma massiliensis</name>
    <dbReference type="NCBI Taxonomy" id="1472761"/>
    <lineage>
        <taxon>Bacteria</taxon>
        <taxon>Bacillati</taxon>
        <taxon>Actinomycetota</taxon>
        <taxon>Coriobacteriia</taxon>
        <taxon>Coriobacteriales</taxon>
        <taxon>Coriobacteriaceae</taxon>
        <taxon>Enorma</taxon>
    </lineage>
</organism>